<dbReference type="RefSeq" id="WP_394509661.1">
    <property type="nucleotide sequence ID" value="NZ_JBIGHX010000001.1"/>
</dbReference>
<comment type="caution">
    <text evidence="2">The sequence shown here is derived from an EMBL/GenBank/DDBJ whole genome shotgun (WGS) entry which is preliminary data.</text>
</comment>
<protein>
    <submittedName>
        <fullName evidence="2">Abortive infection family protein</fullName>
    </submittedName>
</protein>
<accession>A0ABW7GDT1</accession>
<evidence type="ECO:0000259" key="1">
    <source>
        <dbReference type="Pfam" id="PF14355"/>
    </source>
</evidence>
<keyword evidence="3" id="KW-1185">Reference proteome</keyword>
<reference evidence="2 3" key="1">
    <citation type="submission" date="2024-08" db="EMBL/GenBank/DDBJ databases">
        <authorList>
            <person name="Lu H."/>
        </authorList>
    </citation>
    <scope>NUCLEOTIDE SEQUENCE [LARGE SCALE GENOMIC DNA]</scope>
    <source>
        <strain evidence="2 3">DXS20W</strain>
    </source>
</reference>
<name>A0ABW7GDT1_9BURK</name>
<dbReference type="InterPro" id="IPR026001">
    <property type="entry name" value="Abi-like_C"/>
</dbReference>
<organism evidence="2 3">
    <name type="scientific">Pelomonas lactea</name>
    <dbReference type="NCBI Taxonomy" id="3299030"/>
    <lineage>
        <taxon>Bacteria</taxon>
        <taxon>Pseudomonadati</taxon>
        <taxon>Pseudomonadota</taxon>
        <taxon>Betaproteobacteria</taxon>
        <taxon>Burkholderiales</taxon>
        <taxon>Sphaerotilaceae</taxon>
        <taxon>Roseateles</taxon>
    </lineage>
</organism>
<proteinExistence type="predicted"/>
<dbReference type="EMBL" id="JBIGHX010000001">
    <property type="protein sequence ID" value="MFG6460117.1"/>
    <property type="molecule type" value="Genomic_DNA"/>
</dbReference>
<dbReference type="Pfam" id="PF14355">
    <property type="entry name" value="Abi_C"/>
    <property type="match status" value="1"/>
</dbReference>
<gene>
    <name evidence="2" type="ORF">ACG04Q_00955</name>
</gene>
<evidence type="ECO:0000313" key="3">
    <source>
        <dbReference type="Proteomes" id="UP001606302"/>
    </source>
</evidence>
<evidence type="ECO:0000313" key="2">
    <source>
        <dbReference type="EMBL" id="MFG6460117.1"/>
    </source>
</evidence>
<feature type="domain" description="Abortive infection protein-like C-terminal" evidence="1">
    <location>
        <begin position="5"/>
        <end position="67"/>
    </location>
</feature>
<sequence length="74" mass="8032">MRTQHPAFAATGPNQAAVDKVMKGLASVIDALNPLRNHSSIAHANEELLAEPEATLVINSVRSLLHYFNAKTRI</sequence>
<dbReference type="Proteomes" id="UP001606302">
    <property type="component" value="Unassembled WGS sequence"/>
</dbReference>